<dbReference type="AlphaFoldDB" id="A0A1N7SXS4"/>
<dbReference type="EMBL" id="CYGY02000134">
    <property type="protein sequence ID" value="SIT51715.1"/>
    <property type="molecule type" value="Genomic_DNA"/>
</dbReference>
<evidence type="ECO:0000313" key="2">
    <source>
        <dbReference type="Proteomes" id="UP000195569"/>
    </source>
</evidence>
<comment type="caution">
    <text evidence="1">The sequence shown here is derived from an EMBL/GenBank/DDBJ whole genome shotgun (WGS) entry which is preliminary data.</text>
</comment>
<name>A0A1N7SXS4_9BURK</name>
<protein>
    <submittedName>
        <fullName evidence="1">Uncharacterized protein</fullName>
    </submittedName>
</protein>
<evidence type="ECO:0000313" key="1">
    <source>
        <dbReference type="EMBL" id="SIT51715.1"/>
    </source>
</evidence>
<gene>
    <name evidence="1" type="ORF">BN2476_1340003</name>
</gene>
<accession>A0A1N7SXS4</accession>
<sequence>MQAELMTRSNVALAVLMVRMVPVVFEEVYLRQFAEHAIRIDIHT</sequence>
<organism evidence="1 2">
    <name type="scientific">Paraburkholderia piptadeniae</name>
    <dbReference type="NCBI Taxonomy" id="1701573"/>
    <lineage>
        <taxon>Bacteria</taxon>
        <taxon>Pseudomonadati</taxon>
        <taxon>Pseudomonadota</taxon>
        <taxon>Betaproteobacteria</taxon>
        <taxon>Burkholderiales</taxon>
        <taxon>Burkholderiaceae</taxon>
        <taxon>Paraburkholderia</taxon>
    </lineage>
</organism>
<proteinExistence type="predicted"/>
<dbReference type="Proteomes" id="UP000195569">
    <property type="component" value="Unassembled WGS sequence"/>
</dbReference>
<keyword evidence="2" id="KW-1185">Reference proteome</keyword>
<reference evidence="1" key="1">
    <citation type="submission" date="2016-12" db="EMBL/GenBank/DDBJ databases">
        <authorList>
            <person name="Moulin L."/>
        </authorList>
    </citation>
    <scope>NUCLEOTIDE SEQUENCE [LARGE SCALE GENOMIC DNA]</scope>
    <source>
        <strain evidence="1">STM 7183</strain>
    </source>
</reference>